<dbReference type="InterPro" id="IPR011989">
    <property type="entry name" value="ARM-like"/>
</dbReference>
<dbReference type="SUPFAM" id="SSF48371">
    <property type="entry name" value="ARM repeat"/>
    <property type="match status" value="1"/>
</dbReference>
<comment type="similarity">
    <text evidence="3">Belongs to the BRAT1 family.</text>
</comment>
<organism evidence="4 5">
    <name type="scientific">Ceutorhynchus assimilis</name>
    <name type="common">cabbage seed weevil</name>
    <dbReference type="NCBI Taxonomy" id="467358"/>
    <lineage>
        <taxon>Eukaryota</taxon>
        <taxon>Metazoa</taxon>
        <taxon>Ecdysozoa</taxon>
        <taxon>Arthropoda</taxon>
        <taxon>Hexapoda</taxon>
        <taxon>Insecta</taxon>
        <taxon>Pterygota</taxon>
        <taxon>Neoptera</taxon>
        <taxon>Endopterygota</taxon>
        <taxon>Coleoptera</taxon>
        <taxon>Polyphaga</taxon>
        <taxon>Cucujiformia</taxon>
        <taxon>Curculionidae</taxon>
        <taxon>Ceutorhynchinae</taxon>
        <taxon>Ceutorhynchus</taxon>
    </lineage>
</organism>
<protein>
    <submittedName>
        <fullName evidence="4">Uncharacterized protein</fullName>
    </submittedName>
</protein>
<dbReference type="GO" id="GO:0006974">
    <property type="term" value="P:DNA damage response"/>
    <property type="evidence" value="ECO:0007669"/>
    <property type="project" value="InterPro"/>
</dbReference>
<dbReference type="EMBL" id="OU892280">
    <property type="protein sequence ID" value="CAH1129830.1"/>
    <property type="molecule type" value="Genomic_DNA"/>
</dbReference>
<sequence length="953" mass="110832">MLFSEKKIVSLKTNNNYCCMQIEKNHSEKVLTNQVILIGRYLTKKYIHIGMDWKDTTVNNDTDTEWYQYFQNGLESDSKLDYNQNNHRWNKCSGDGIDFEITDNEKQRYIPFLVKIPQLYDKLKHWPTTEQKILVLAVARIMSYNEQTFVQINTNDTYNSLVKMTETTTSTLVKVHYMDMLCSFVEHDAGLKWTLETQYWKNIWNLVLQCQDDNCDDINQKIYHILSKFLQKTSKCAPKICQHVVKQMIQPIICSADKHYPKTKKQPIDLVNPEEYQNFPQTVKCLIEILERLWANNETTSDALKYFSTLRNSCETLTLLSNNRQSSLQLNRILTILCFYEIIELFDGIKVVNQDPLVLSGFFKIFEREMKKGNFDGMWKLLYYGQKYCHHNSKKVPQYFQKGKSIGIGDELTSFQIEPVVVLGEKLLVIPFPQVTECDELLRDALIGDLLSSVSESCVQLGYEVREQYVKAPMGSELTALKCIIKTKPYYSRECRAKVFQGLIFSFKDFITYFKIDVELKDTEHNQLIAEAMLEAIFVFLNNFDLSWRESLGCLEVYMLNYQLFTCSMNWNSNVVILGLKILNITTLKNLTDNMILLVDYSIEHDEMGIMLMEKCASSNVEVREAAMTVICTICQKINEGFESYKNILFHYLTPDVILAKAINDSNQSIRVIALSCLQEIIMMEEFEGYLSSTTFIDNILDVIAKEFDQMILKVSVKLIRQICENDKNESIDNLLKIYKVMFRVAIQERNADVQEEAVKFWKFVTKRNLELQGMIDDVFPNITFSKEHKKIIRLDDKEICKRLIRALDNMSKTGCLYVYQQVLENSETPSQVFSTTLEIITKLSKLLRRYDVTPELISIHGTPQQWSIDSGILSPTTNWVDNDENMRELIEEMINGDITEISCSDVLSLDSDLNVTGAFFSPLNDTEDRLVQVSSLDFMEFIFRKFPNLCKR</sequence>
<dbReference type="PANTHER" id="PTHR21331">
    <property type="entry name" value="BRCA1-ASSOCIATED ATM ACTIVATOR 1"/>
    <property type="match status" value="1"/>
</dbReference>
<evidence type="ECO:0000256" key="2">
    <source>
        <dbReference type="ARBA" id="ARBA00022490"/>
    </source>
</evidence>
<dbReference type="InterPro" id="IPR016024">
    <property type="entry name" value="ARM-type_fold"/>
</dbReference>
<dbReference type="AlphaFoldDB" id="A0A9P0GR08"/>
<accession>A0A9P0GR08</accession>
<dbReference type="GO" id="GO:0005737">
    <property type="term" value="C:cytoplasm"/>
    <property type="evidence" value="ECO:0007669"/>
    <property type="project" value="UniProtKB-SubCell"/>
</dbReference>
<name>A0A9P0GR08_9CUCU</name>
<gene>
    <name evidence="4" type="ORF">CEUTPL_LOCUS8489</name>
</gene>
<keyword evidence="2" id="KW-0963">Cytoplasm</keyword>
<dbReference type="Gene3D" id="1.25.10.10">
    <property type="entry name" value="Leucine-rich Repeat Variant"/>
    <property type="match status" value="1"/>
</dbReference>
<evidence type="ECO:0000256" key="3">
    <source>
        <dbReference type="ARBA" id="ARBA00061308"/>
    </source>
</evidence>
<dbReference type="Proteomes" id="UP001152799">
    <property type="component" value="Chromosome 4"/>
</dbReference>
<comment type="subcellular location">
    <subcellularLocation>
        <location evidence="1">Cytoplasm</location>
    </subcellularLocation>
</comment>
<dbReference type="PANTHER" id="PTHR21331:SF2">
    <property type="entry name" value="BRCA1-ASSOCIATED ATM ACTIVATOR 1"/>
    <property type="match status" value="1"/>
</dbReference>
<dbReference type="GO" id="GO:0005634">
    <property type="term" value="C:nucleus"/>
    <property type="evidence" value="ECO:0007669"/>
    <property type="project" value="TreeGrafter"/>
</dbReference>
<reference evidence="4" key="1">
    <citation type="submission" date="2022-01" db="EMBL/GenBank/DDBJ databases">
        <authorList>
            <person name="King R."/>
        </authorList>
    </citation>
    <scope>NUCLEOTIDE SEQUENCE</scope>
</reference>
<dbReference type="GO" id="GO:0008283">
    <property type="term" value="P:cell population proliferation"/>
    <property type="evidence" value="ECO:0007669"/>
    <property type="project" value="InterPro"/>
</dbReference>
<evidence type="ECO:0000313" key="4">
    <source>
        <dbReference type="EMBL" id="CAH1129830.1"/>
    </source>
</evidence>
<dbReference type="InterPro" id="IPR038904">
    <property type="entry name" value="BRAT1"/>
</dbReference>
<dbReference type="OrthoDB" id="10057956at2759"/>
<proteinExistence type="inferred from homology"/>
<evidence type="ECO:0000256" key="1">
    <source>
        <dbReference type="ARBA" id="ARBA00004496"/>
    </source>
</evidence>
<evidence type="ECO:0000313" key="5">
    <source>
        <dbReference type="Proteomes" id="UP001152799"/>
    </source>
</evidence>
<keyword evidence="5" id="KW-1185">Reference proteome</keyword>